<dbReference type="RefSeq" id="XP_001884659.1">
    <property type="nucleotide sequence ID" value="XM_001884624.1"/>
</dbReference>
<dbReference type="AlphaFoldDB" id="B0DL24"/>
<dbReference type="HOGENOM" id="CLU_880193_0_0_1"/>
<reference evidence="1 2" key="1">
    <citation type="journal article" date="2008" name="Nature">
        <title>The genome of Laccaria bicolor provides insights into mycorrhizal symbiosis.</title>
        <authorList>
            <person name="Martin F."/>
            <person name="Aerts A."/>
            <person name="Ahren D."/>
            <person name="Brun A."/>
            <person name="Danchin E.G.J."/>
            <person name="Duchaussoy F."/>
            <person name="Gibon J."/>
            <person name="Kohler A."/>
            <person name="Lindquist E."/>
            <person name="Pereda V."/>
            <person name="Salamov A."/>
            <person name="Shapiro H.J."/>
            <person name="Wuyts J."/>
            <person name="Blaudez D."/>
            <person name="Buee M."/>
            <person name="Brokstein P."/>
            <person name="Canbaeck B."/>
            <person name="Cohen D."/>
            <person name="Courty P.E."/>
            <person name="Coutinho P.M."/>
            <person name="Delaruelle C."/>
            <person name="Detter J.C."/>
            <person name="Deveau A."/>
            <person name="DiFazio S."/>
            <person name="Duplessis S."/>
            <person name="Fraissinet-Tachet L."/>
            <person name="Lucic E."/>
            <person name="Frey-Klett P."/>
            <person name="Fourrey C."/>
            <person name="Feussner I."/>
            <person name="Gay G."/>
            <person name="Grimwood J."/>
            <person name="Hoegger P.J."/>
            <person name="Jain P."/>
            <person name="Kilaru S."/>
            <person name="Labbe J."/>
            <person name="Lin Y.C."/>
            <person name="Legue V."/>
            <person name="Le Tacon F."/>
            <person name="Marmeisse R."/>
            <person name="Melayah D."/>
            <person name="Montanini B."/>
            <person name="Muratet M."/>
            <person name="Nehls U."/>
            <person name="Niculita-Hirzel H."/>
            <person name="Oudot-Le Secq M.P."/>
            <person name="Peter M."/>
            <person name="Quesneville H."/>
            <person name="Rajashekar B."/>
            <person name="Reich M."/>
            <person name="Rouhier N."/>
            <person name="Schmutz J."/>
            <person name="Yin T."/>
            <person name="Chalot M."/>
            <person name="Henrissat B."/>
            <person name="Kuees U."/>
            <person name="Lucas S."/>
            <person name="Van de Peer Y."/>
            <person name="Podila G.K."/>
            <person name="Polle A."/>
            <person name="Pukkila P.J."/>
            <person name="Richardson P.M."/>
            <person name="Rouze P."/>
            <person name="Sanders I.R."/>
            <person name="Stajich J.E."/>
            <person name="Tunlid A."/>
            <person name="Tuskan G."/>
            <person name="Grigoriev I.V."/>
        </authorList>
    </citation>
    <scope>NUCLEOTIDE SEQUENCE [LARGE SCALE GENOMIC DNA]</scope>
    <source>
        <strain evidence="2">S238N-H82 / ATCC MYA-4686</strain>
    </source>
</reference>
<organism evidence="2">
    <name type="scientific">Laccaria bicolor (strain S238N-H82 / ATCC MYA-4686)</name>
    <name type="common">Bicoloured deceiver</name>
    <name type="synonym">Laccaria laccata var. bicolor</name>
    <dbReference type="NCBI Taxonomy" id="486041"/>
    <lineage>
        <taxon>Eukaryota</taxon>
        <taxon>Fungi</taxon>
        <taxon>Dikarya</taxon>
        <taxon>Basidiomycota</taxon>
        <taxon>Agaricomycotina</taxon>
        <taxon>Agaricomycetes</taxon>
        <taxon>Agaricomycetidae</taxon>
        <taxon>Agaricales</taxon>
        <taxon>Agaricineae</taxon>
        <taxon>Hydnangiaceae</taxon>
        <taxon>Laccaria</taxon>
    </lineage>
</organism>
<keyword evidence="2" id="KW-1185">Reference proteome</keyword>
<dbReference type="OrthoDB" id="2340858at2759"/>
<protein>
    <submittedName>
        <fullName evidence="1">Predicted protein</fullName>
    </submittedName>
</protein>
<dbReference type="KEGG" id="lbc:LACBIDRAFT_330360"/>
<evidence type="ECO:0000313" key="1">
    <source>
        <dbReference type="EMBL" id="EDR04835.1"/>
    </source>
</evidence>
<dbReference type="InParanoid" id="B0DL24"/>
<accession>B0DL24</accession>
<dbReference type="EMBL" id="DS547116">
    <property type="protein sequence ID" value="EDR04835.1"/>
    <property type="molecule type" value="Genomic_DNA"/>
</dbReference>
<sequence>MPHTRGLADSLFVPFAHHFIANPDKTDGTWALRLMGSHNHSNHFVHYNPDSPETVPSFSKIKQHVVSFHSKNLPHLYENVYYIPTMVDHPLFDLFVVTFPPLPQPQCLWLLQMTTSKSHKGSQTGYVMVQEIIDQISQQGELVQPPPAKKPDLKGKGKAEEPLLVEINYVLVHPTGQEEHNWVLPEGWDEPNVYLLELPLDHDIDSVTTRAGVMEKGNKGVNVWSRESRSRRYRAGSSAIQEGDKIPSADFKVGGKKMRKFTHKILPYNVWWEGVGSCDRLVTHLILKKSCIPNHLYNFHVCSKIISEIYSMLYHQ</sequence>
<dbReference type="GeneID" id="6080216"/>
<proteinExistence type="predicted"/>
<dbReference type="Proteomes" id="UP000001194">
    <property type="component" value="Unassembled WGS sequence"/>
</dbReference>
<name>B0DL24_LACBS</name>
<evidence type="ECO:0000313" key="2">
    <source>
        <dbReference type="Proteomes" id="UP000001194"/>
    </source>
</evidence>
<gene>
    <name evidence="1" type="ORF">LACBIDRAFT_330360</name>
</gene>